<name>A0A6A5HR17_CAERE</name>
<evidence type="ECO:0000313" key="1">
    <source>
        <dbReference type="EMBL" id="KAF1770139.1"/>
    </source>
</evidence>
<dbReference type="PANTHER" id="PTHR37449:SF1">
    <property type="entry name" value="OS02G0159950 PROTEIN"/>
    <property type="match status" value="1"/>
</dbReference>
<dbReference type="AlphaFoldDB" id="A0A6A5HR17"/>
<protein>
    <submittedName>
        <fullName evidence="1">Uncharacterized protein</fullName>
    </submittedName>
</protein>
<dbReference type="GeneID" id="78773321"/>
<gene>
    <name evidence="1" type="ORF">GCK72_001957</name>
</gene>
<dbReference type="PANTHER" id="PTHR37449">
    <property type="match status" value="1"/>
</dbReference>
<reference evidence="1 2" key="1">
    <citation type="submission" date="2019-12" db="EMBL/GenBank/DDBJ databases">
        <title>Chromosome-level assembly of the Caenorhabditis remanei genome.</title>
        <authorList>
            <person name="Teterina A.A."/>
            <person name="Willis J.H."/>
            <person name="Phillips P.C."/>
        </authorList>
    </citation>
    <scope>NUCLEOTIDE SEQUENCE [LARGE SCALE GENOMIC DNA]</scope>
    <source>
        <strain evidence="1 2">PX506</strain>
        <tissue evidence="1">Whole organism</tissue>
    </source>
</reference>
<dbReference type="KEGG" id="crq:GCK72_001957"/>
<dbReference type="Proteomes" id="UP000483820">
    <property type="component" value="Chromosome I"/>
</dbReference>
<evidence type="ECO:0000313" key="2">
    <source>
        <dbReference type="Proteomes" id="UP000483820"/>
    </source>
</evidence>
<dbReference type="RefSeq" id="XP_053591849.1">
    <property type="nucleotide sequence ID" value="XM_053723204.1"/>
</dbReference>
<proteinExistence type="predicted"/>
<organism evidence="1 2">
    <name type="scientific">Caenorhabditis remanei</name>
    <name type="common">Caenorhabditis vulgaris</name>
    <dbReference type="NCBI Taxonomy" id="31234"/>
    <lineage>
        <taxon>Eukaryota</taxon>
        <taxon>Metazoa</taxon>
        <taxon>Ecdysozoa</taxon>
        <taxon>Nematoda</taxon>
        <taxon>Chromadorea</taxon>
        <taxon>Rhabditida</taxon>
        <taxon>Rhabditina</taxon>
        <taxon>Rhabditomorpha</taxon>
        <taxon>Rhabditoidea</taxon>
        <taxon>Rhabditidae</taxon>
        <taxon>Peloderinae</taxon>
        <taxon>Caenorhabditis</taxon>
    </lineage>
</organism>
<accession>A0A6A5HR17</accession>
<dbReference type="EMBL" id="WUAV01000001">
    <property type="protein sequence ID" value="KAF1770139.1"/>
    <property type="molecule type" value="Genomic_DNA"/>
</dbReference>
<comment type="caution">
    <text evidence="1">The sequence shown here is derived from an EMBL/GenBank/DDBJ whole genome shotgun (WGS) entry which is preliminary data.</text>
</comment>
<sequence length="119" mass="12845">MKNLSSITTECNHTSFYTNCFALSTIEIVCTTSQFFKVYILAERKNSTINVSDCALPIASNSSMKIMAGAFSLARANASRTSFAPSPMNICTSCGPANFKNVDLVWAATARAIMVFPVP</sequence>
<dbReference type="CTD" id="78773321"/>